<dbReference type="RefSeq" id="WP_285618686.1">
    <property type="nucleotide sequence ID" value="NZ_BSTJ01000001.1"/>
</dbReference>
<gene>
    <name evidence="1" type="ORF">Airi01_016570</name>
</gene>
<evidence type="ECO:0008006" key="3">
    <source>
        <dbReference type="Google" id="ProtNLM"/>
    </source>
</evidence>
<dbReference type="InterPro" id="IPR007511">
    <property type="entry name" value="DUF501"/>
</dbReference>
<name>A0A9W6RGA7_9ACTN</name>
<accession>A0A9W6RGA7</accession>
<protein>
    <recommendedName>
        <fullName evidence="3">DUF501 domain-containing protein</fullName>
    </recommendedName>
</protein>
<dbReference type="AlphaFoldDB" id="A0A9W6RGA7"/>
<dbReference type="Pfam" id="PF04417">
    <property type="entry name" value="DUF501"/>
    <property type="match status" value="1"/>
</dbReference>
<dbReference type="Proteomes" id="UP001165135">
    <property type="component" value="Unassembled WGS sequence"/>
</dbReference>
<sequence>MIDQRDAAAVAAQLGREPRGLRAVAHRCPCGLPDVVETAPRLADGTPFPTLYYLTCPKAASAIGTLEASGMMREMTDRLASDPELAASYAAAHDDYLTRRDAAARAEGTPPLPAGTQSAGGMPTRVKCLHALVAHELAVPGANPFGAEALRELPDWWRAGSCVNVEQTSQTTCQPSQESVMIAGAMSTEDSAPHREPSE</sequence>
<comment type="caution">
    <text evidence="1">The sequence shown here is derived from an EMBL/GenBank/DDBJ whole genome shotgun (WGS) entry which is preliminary data.</text>
</comment>
<dbReference type="PANTHER" id="PTHR37163:SF1">
    <property type="entry name" value="DUF501 DOMAIN-CONTAINING PROTEIN"/>
    <property type="match status" value="1"/>
</dbReference>
<evidence type="ECO:0000313" key="2">
    <source>
        <dbReference type="Proteomes" id="UP001165135"/>
    </source>
</evidence>
<organism evidence="1 2">
    <name type="scientific">Actinoallomurus iriomotensis</name>
    <dbReference type="NCBI Taxonomy" id="478107"/>
    <lineage>
        <taxon>Bacteria</taxon>
        <taxon>Bacillati</taxon>
        <taxon>Actinomycetota</taxon>
        <taxon>Actinomycetes</taxon>
        <taxon>Streptosporangiales</taxon>
        <taxon>Thermomonosporaceae</taxon>
        <taxon>Actinoallomurus</taxon>
    </lineage>
</organism>
<dbReference type="PANTHER" id="PTHR37163">
    <property type="entry name" value="CONSERVED PROTEIN"/>
    <property type="match status" value="1"/>
</dbReference>
<dbReference type="EMBL" id="BSTJ01000001">
    <property type="protein sequence ID" value="GLY73390.1"/>
    <property type="molecule type" value="Genomic_DNA"/>
</dbReference>
<reference evidence="1" key="1">
    <citation type="submission" date="2023-03" db="EMBL/GenBank/DDBJ databases">
        <title>Actinoallomurus iriomotensis NBRC 103681.</title>
        <authorList>
            <person name="Ichikawa N."/>
            <person name="Sato H."/>
            <person name="Tonouchi N."/>
        </authorList>
    </citation>
    <scope>NUCLEOTIDE SEQUENCE</scope>
    <source>
        <strain evidence="1">NBRC 103681</strain>
    </source>
</reference>
<evidence type="ECO:0000313" key="1">
    <source>
        <dbReference type="EMBL" id="GLY73390.1"/>
    </source>
</evidence>
<proteinExistence type="predicted"/>